<dbReference type="Pfam" id="PF03098">
    <property type="entry name" value="An_peroxidase"/>
    <property type="match status" value="1"/>
</dbReference>
<comment type="caution">
    <text evidence="6">The sequence shown here is derived from an EMBL/GenBank/DDBJ whole genome shotgun (WGS) entry which is preliminary data.</text>
</comment>
<dbReference type="PANTHER" id="PTHR11903:SF37">
    <property type="entry name" value="PSI-PRODUCING OXYGENASE A"/>
    <property type="match status" value="1"/>
</dbReference>
<dbReference type="Gene3D" id="1.10.640.10">
    <property type="entry name" value="Haem peroxidase domain superfamily, animal type"/>
    <property type="match status" value="1"/>
</dbReference>
<feature type="region of interest" description="Disordered" evidence="5">
    <location>
        <begin position="1"/>
        <end position="34"/>
    </location>
</feature>
<dbReference type="InterPro" id="IPR010255">
    <property type="entry name" value="Haem_peroxidase_sf"/>
</dbReference>
<dbReference type="STRING" id="741276.A0A2S5BFL7"/>
<dbReference type="SUPFAM" id="SSF48113">
    <property type="entry name" value="Heme-dependent peroxidases"/>
    <property type="match status" value="1"/>
</dbReference>
<dbReference type="InterPro" id="IPR037120">
    <property type="entry name" value="Haem_peroxidase_sf_animal"/>
</dbReference>
<dbReference type="GO" id="GO:0046872">
    <property type="term" value="F:metal ion binding"/>
    <property type="evidence" value="ECO:0007669"/>
    <property type="project" value="UniProtKB-KW"/>
</dbReference>
<dbReference type="InterPro" id="IPR019791">
    <property type="entry name" value="Haem_peroxidase_animal"/>
</dbReference>
<keyword evidence="1" id="KW-0479">Metal-binding</keyword>
<keyword evidence="2" id="KW-0223">Dioxygenase</keyword>
<proteinExistence type="predicted"/>
<dbReference type="PANTHER" id="PTHR11903">
    <property type="entry name" value="PROSTAGLANDIN G/H SYNTHASE"/>
    <property type="match status" value="1"/>
</dbReference>
<dbReference type="Proteomes" id="UP000237144">
    <property type="component" value="Unassembled WGS sequence"/>
</dbReference>
<reference evidence="6 7" key="1">
    <citation type="journal article" date="2018" name="Front. Microbiol.">
        <title>Prospects for Fungal Bioremediation of Acidic Radioactive Waste Sites: Characterization and Genome Sequence of Rhodotorula taiwanensis MD1149.</title>
        <authorList>
            <person name="Tkavc R."/>
            <person name="Matrosova V.Y."/>
            <person name="Grichenko O.E."/>
            <person name="Gostincar C."/>
            <person name="Volpe R.P."/>
            <person name="Klimenkova P."/>
            <person name="Gaidamakova E.K."/>
            <person name="Zhou C.E."/>
            <person name="Stewart B.J."/>
            <person name="Lyman M.G."/>
            <person name="Malfatti S.A."/>
            <person name="Rubinfeld B."/>
            <person name="Courtot M."/>
            <person name="Singh J."/>
            <person name="Dalgard C.L."/>
            <person name="Hamilton T."/>
            <person name="Frey K.G."/>
            <person name="Gunde-Cimerman N."/>
            <person name="Dugan L."/>
            <person name="Daly M.J."/>
        </authorList>
    </citation>
    <scope>NUCLEOTIDE SEQUENCE [LARGE SCALE GENOMIC DNA]</scope>
    <source>
        <strain evidence="6 7">MD1149</strain>
    </source>
</reference>
<evidence type="ECO:0000256" key="5">
    <source>
        <dbReference type="SAM" id="MobiDB-lite"/>
    </source>
</evidence>
<dbReference type="InterPro" id="IPR050783">
    <property type="entry name" value="Oxylipin_biosynth_metab"/>
</dbReference>
<dbReference type="GO" id="GO:0004601">
    <property type="term" value="F:peroxidase activity"/>
    <property type="evidence" value="ECO:0007669"/>
    <property type="project" value="InterPro"/>
</dbReference>
<evidence type="ECO:0000256" key="3">
    <source>
        <dbReference type="ARBA" id="ARBA00023002"/>
    </source>
</evidence>
<sequence length="489" mass="54053">MSTGTPPQAPGVFGQPQQERQSAPPSPTSKRGLIGGVKSVASSALHIASLALADSEPVEAVESAISYGKSQLELLFEQISHQTLARDAITILKAGSEGKTPPLDDRNMLLEKVVVMLYSLPPDSPVGTSLQNVLIRILWEDIPKPPATLVGKYQAREADGSHNNPFLPDLGKAGMPYARTTPNMHPFPENLPEVGDIFDALMRRDKFVPHPSGISSLLFGFAVLITHSIFTTSHEDLTINQASSYLDLSPIYGNNGEEQLKIRTGVQGLIHPDVISSNRLFLMSPGAVALGIVFSRNHNWIARKLVEVNQNGEYRDWNKLNDEEKNAQDLAIFNLARNINCLWFEEVIFQDYIRVILNVNRTTSTWSLVPTGEIKSLIGGQVPRGVGNHVSAEFNILYRWHMAVSAQDTDWLEAQVRKWVKKPFDEMTVDDLRAVWDGMNSDLGDDPKKFTFGGFKRTGKDGTGPFRDEDIVKTLTNATDWIAGAFKAR</sequence>
<evidence type="ECO:0000256" key="4">
    <source>
        <dbReference type="ARBA" id="ARBA00023004"/>
    </source>
</evidence>
<name>A0A2S5BFL7_9BASI</name>
<accession>A0A2S5BFL7</accession>
<feature type="non-terminal residue" evidence="6">
    <location>
        <position position="489"/>
    </location>
</feature>
<evidence type="ECO:0000313" key="7">
    <source>
        <dbReference type="Proteomes" id="UP000237144"/>
    </source>
</evidence>
<protein>
    <submittedName>
        <fullName evidence="6">Uncharacterized protein</fullName>
    </submittedName>
</protein>
<evidence type="ECO:0000313" key="6">
    <source>
        <dbReference type="EMBL" id="POY75565.1"/>
    </source>
</evidence>
<dbReference type="GO" id="GO:0020037">
    <property type="term" value="F:heme binding"/>
    <property type="evidence" value="ECO:0007669"/>
    <property type="project" value="InterPro"/>
</dbReference>
<organism evidence="6 7">
    <name type="scientific">Rhodotorula taiwanensis</name>
    <dbReference type="NCBI Taxonomy" id="741276"/>
    <lineage>
        <taxon>Eukaryota</taxon>
        <taxon>Fungi</taxon>
        <taxon>Dikarya</taxon>
        <taxon>Basidiomycota</taxon>
        <taxon>Pucciniomycotina</taxon>
        <taxon>Microbotryomycetes</taxon>
        <taxon>Sporidiobolales</taxon>
        <taxon>Sporidiobolaceae</taxon>
        <taxon>Rhodotorula</taxon>
    </lineage>
</organism>
<dbReference type="EMBL" id="PJQD01000013">
    <property type="protein sequence ID" value="POY75565.1"/>
    <property type="molecule type" value="Genomic_DNA"/>
</dbReference>
<keyword evidence="4" id="KW-0408">Iron</keyword>
<evidence type="ECO:0000256" key="2">
    <source>
        <dbReference type="ARBA" id="ARBA00022964"/>
    </source>
</evidence>
<keyword evidence="7" id="KW-1185">Reference proteome</keyword>
<dbReference type="GO" id="GO:0006631">
    <property type="term" value="P:fatty acid metabolic process"/>
    <property type="evidence" value="ECO:0007669"/>
    <property type="project" value="UniProtKB-ARBA"/>
</dbReference>
<gene>
    <name evidence="6" type="ORF">BMF94_1187</name>
</gene>
<dbReference type="GO" id="GO:0006979">
    <property type="term" value="P:response to oxidative stress"/>
    <property type="evidence" value="ECO:0007669"/>
    <property type="project" value="InterPro"/>
</dbReference>
<evidence type="ECO:0000256" key="1">
    <source>
        <dbReference type="ARBA" id="ARBA00022723"/>
    </source>
</evidence>
<keyword evidence="3" id="KW-0560">Oxidoreductase</keyword>
<dbReference type="OrthoDB" id="823504at2759"/>
<dbReference type="GO" id="GO:0051213">
    <property type="term" value="F:dioxygenase activity"/>
    <property type="evidence" value="ECO:0007669"/>
    <property type="project" value="UniProtKB-KW"/>
</dbReference>
<dbReference type="PROSITE" id="PS50292">
    <property type="entry name" value="PEROXIDASE_3"/>
    <property type="match status" value="1"/>
</dbReference>
<dbReference type="AlphaFoldDB" id="A0A2S5BFL7"/>